<keyword evidence="3" id="KW-1133">Transmembrane helix</keyword>
<feature type="coiled-coil region" evidence="1">
    <location>
        <begin position="492"/>
        <end position="524"/>
    </location>
</feature>
<dbReference type="VEuPathDB" id="FungiDB:BCV72DRAFT_321366"/>
<dbReference type="EMBL" id="KV921880">
    <property type="protein sequence ID" value="ORE09072.1"/>
    <property type="molecule type" value="Genomic_DNA"/>
</dbReference>
<proteinExistence type="predicted"/>
<evidence type="ECO:0000256" key="1">
    <source>
        <dbReference type="SAM" id="Coils"/>
    </source>
</evidence>
<dbReference type="OrthoDB" id="195231at2759"/>
<organism evidence="4">
    <name type="scientific">Rhizopus microsporus var. microsporus</name>
    <dbReference type="NCBI Taxonomy" id="86635"/>
    <lineage>
        <taxon>Eukaryota</taxon>
        <taxon>Fungi</taxon>
        <taxon>Fungi incertae sedis</taxon>
        <taxon>Mucoromycota</taxon>
        <taxon>Mucoromycotina</taxon>
        <taxon>Mucoromycetes</taxon>
        <taxon>Mucorales</taxon>
        <taxon>Mucorineae</taxon>
        <taxon>Rhizopodaceae</taxon>
        <taxon>Rhizopus</taxon>
    </lineage>
</organism>
<keyword evidence="3" id="KW-0472">Membrane</keyword>
<keyword evidence="1" id="KW-0175">Coiled coil</keyword>
<sequence length="532" mass="60890">MVTCVTLALYIHLLNKKHRATWKYSDSCANVCLFCDSSRNNTCNDTGCSNILFLIYLRWDELAHSFPERCNNDSYCPDNGSRCMPLIPVDGPCELQRDDECTGKEAICLNSTCFIKGVPLGGNCGSDRTDYISYDAGGFTIKQTIIRDNCTEETYCDYFVCIKSKEIGSNCWQDRECLSGTCSDEGVCITGPGVFHTIANWLWAVVGCSVCAFVIVTLGVLWLLHRYQRRIEQEKYVKFFGDNDKFLKKYQLSNSSVVYLTTPDYKESAVLTQAGADSHTTPPPTTTSSATTNGSSLAPLLTSSHKPAMFTTQAPFYSRQPSPAPTNNNTALLPPLLPPPVPYLYNKLDHPWYSQQQQQNLPPPPPISSFSRYAPQPQPQPQPQQPQPATSVSSVQRQEIIEEEEEEEEEEELLDRWQGQYNDLITWMDNEFWEQADDIYQEKINNLQQEFYNLQKEMIADFELEREKTITNAEYMMKYELSFIERYFNKDVMTLEEEYEAEKRQIEESLIASLEDKRRQIKEDHEQGSTKP</sequence>
<reference evidence="4" key="1">
    <citation type="journal article" date="2016" name="Proc. Natl. Acad. Sci. U.S.A.">
        <title>Lipid metabolic changes in an early divergent fungus govern the establishment of a mutualistic symbiosis with endobacteria.</title>
        <authorList>
            <person name="Lastovetsky O.A."/>
            <person name="Gaspar M.L."/>
            <person name="Mondo S.J."/>
            <person name="LaButti K.M."/>
            <person name="Sandor L."/>
            <person name="Grigoriev I.V."/>
            <person name="Henry S.A."/>
            <person name="Pawlowska T.E."/>
        </authorList>
    </citation>
    <scope>NUCLEOTIDE SEQUENCE [LARGE SCALE GENOMIC DNA]</scope>
    <source>
        <strain evidence="4">ATCC 52814</strain>
    </source>
</reference>
<feature type="compositionally biased region" description="Polar residues" evidence="2">
    <location>
        <begin position="293"/>
        <end position="304"/>
    </location>
</feature>
<protein>
    <submittedName>
        <fullName evidence="4">Uncharacterized protein</fullName>
    </submittedName>
</protein>
<keyword evidence="3" id="KW-0812">Transmembrane</keyword>
<feature type="region of interest" description="Disordered" evidence="2">
    <location>
        <begin position="273"/>
        <end position="304"/>
    </location>
</feature>
<feature type="compositionally biased region" description="Acidic residues" evidence="2">
    <location>
        <begin position="401"/>
        <end position="412"/>
    </location>
</feature>
<gene>
    <name evidence="4" type="ORF">BCV72DRAFT_321366</name>
</gene>
<dbReference type="AlphaFoldDB" id="A0A1X0RAQ5"/>
<evidence type="ECO:0000256" key="2">
    <source>
        <dbReference type="SAM" id="MobiDB-lite"/>
    </source>
</evidence>
<name>A0A1X0RAQ5_RHIZD</name>
<evidence type="ECO:0000256" key="3">
    <source>
        <dbReference type="SAM" id="Phobius"/>
    </source>
</evidence>
<evidence type="ECO:0000313" key="4">
    <source>
        <dbReference type="EMBL" id="ORE09072.1"/>
    </source>
</evidence>
<feature type="compositionally biased region" description="Pro residues" evidence="2">
    <location>
        <begin position="376"/>
        <end position="386"/>
    </location>
</feature>
<feature type="region of interest" description="Disordered" evidence="2">
    <location>
        <begin position="355"/>
        <end position="412"/>
    </location>
</feature>
<accession>A0A1X0RAQ5</accession>
<feature type="transmembrane region" description="Helical" evidence="3">
    <location>
        <begin position="201"/>
        <end position="224"/>
    </location>
</feature>
<dbReference type="Proteomes" id="UP000242414">
    <property type="component" value="Unassembled WGS sequence"/>
</dbReference>